<evidence type="ECO:0000256" key="7">
    <source>
        <dbReference type="SAM" id="MobiDB-lite"/>
    </source>
</evidence>
<dbReference type="Gene3D" id="1.10.150.670">
    <property type="entry name" value="Crossover junction endonuclease EME1, DNA-binding domain"/>
    <property type="match status" value="1"/>
</dbReference>
<sequence>MSAPRQVKTWEISASEDSEAETEELRADRSSGDQSEALFPSSATKTRTPSSAPLSPPRPGTSAATPSPARKRRSQEEIEADRQRAKERREARERLRTARAQEKEGRRQEQLRRKEAAERLKTLRPENYIKTLTVCIHPALLQQHGSDLLLDTLAAYEWRLSIESQRLTHSIAWTRDVAQEDEGEAVLEEEQMLLVLTMADFVDLVVAVNKTLHSDMQEAEAEAGSLLSLLSECLNRDAAKVLTLLVTDSDHRTNTEHFREETLQSKLGMNNLDIEEVRVYLQLYKNISLVFVDGWQDITDHVCAVTKALSKRPLKLLAEREELPFCVDGSWASGVRVERDGSGLVQVWAKQMEQLNRVSPAVASSVASAYSSPQLLLQAYQSLDREDDRKRLLAGLSVKSEGKERRIGPEISARLYRCFTAQNPELVLD</sequence>
<protein>
    <recommendedName>
        <fullName evidence="8">ERCC4 domain-containing protein</fullName>
    </recommendedName>
</protein>
<evidence type="ECO:0000256" key="2">
    <source>
        <dbReference type="ARBA" id="ARBA00005313"/>
    </source>
</evidence>
<dbReference type="FunFam" id="1.10.150.670:FF:000002">
    <property type="entry name" value="Crossover junction endonuclease EME1"/>
    <property type="match status" value="1"/>
</dbReference>
<dbReference type="GO" id="GO:0000712">
    <property type="term" value="P:resolution of meiotic recombination intermediates"/>
    <property type="evidence" value="ECO:0007669"/>
    <property type="project" value="TreeGrafter"/>
</dbReference>
<accession>A0A672FDD6</accession>
<proteinExistence type="inferred from homology"/>
<dbReference type="InParanoid" id="A0A672FDD6"/>
<evidence type="ECO:0000313" key="9">
    <source>
        <dbReference type="Ensembl" id="ENSSFAP00005004861.1"/>
    </source>
</evidence>
<dbReference type="InterPro" id="IPR042530">
    <property type="entry name" value="EME1/EME2_C"/>
</dbReference>
<dbReference type="GO" id="GO:0006302">
    <property type="term" value="P:double-strand break repair"/>
    <property type="evidence" value="ECO:0007669"/>
    <property type="project" value="TreeGrafter"/>
</dbReference>
<dbReference type="Gene3D" id="3.40.1620.30">
    <property type="entry name" value="ERCC4, Mus81-Eme1 complex, nuclease domain, subdomain 1"/>
    <property type="match status" value="1"/>
</dbReference>
<keyword evidence="10" id="KW-1185">Reference proteome</keyword>
<dbReference type="PANTHER" id="PTHR21077">
    <property type="entry name" value="EME1 PROTEIN"/>
    <property type="match status" value="1"/>
</dbReference>
<dbReference type="PANTHER" id="PTHR21077:SF6">
    <property type="entry name" value="CROSSOVER JUNCTION ENDONUCLEASE EME2-RELATED"/>
    <property type="match status" value="1"/>
</dbReference>
<feature type="compositionally biased region" description="Basic and acidic residues" evidence="7">
    <location>
        <begin position="74"/>
        <end position="113"/>
    </location>
</feature>
<name>A0A672FDD6_SALFA</name>
<keyword evidence="6" id="KW-0539">Nucleus</keyword>
<gene>
    <name evidence="9" type="primary">eme2</name>
</gene>
<comment type="subcellular location">
    <subcellularLocation>
        <location evidence="1">Nucleus</location>
    </subcellularLocation>
</comment>
<evidence type="ECO:0000259" key="8">
    <source>
        <dbReference type="SMART" id="SM00891"/>
    </source>
</evidence>
<reference evidence="9" key="1">
    <citation type="submission" date="2019-06" db="EMBL/GenBank/DDBJ databases">
        <authorList>
            <consortium name="Wellcome Sanger Institute Data Sharing"/>
        </authorList>
    </citation>
    <scope>NUCLEOTIDE SEQUENCE [LARGE SCALE GENOMIC DNA]</scope>
</reference>
<keyword evidence="5" id="KW-0234">DNA repair</keyword>
<evidence type="ECO:0000256" key="6">
    <source>
        <dbReference type="ARBA" id="ARBA00023242"/>
    </source>
</evidence>
<comment type="similarity">
    <text evidence="2">Belongs to the EME1/MMS4 family.</text>
</comment>
<organism evidence="9 10">
    <name type="scientific">Salarias fasciatus</name>
    <name type="common">Jewelled blenny</name>
    <name type="synonym">Blennius fasciatus</name>
    <dbReference type="NCBI Taxonomy" id="181472"/>
    <lineage>
        <taxon>Eukaryota</taxon>
        <taxon>Metazoa</taxon>
        <taxon>Chordata</taxon>
        <taxon>Craniata</taxon>
        <taxon>Vertebrata</taxon>
        <taxon>Euteleostomi</taxon>
        <taxon>Actinopterygii</taxon>
        <taxon>Neopterygii</taxon>
        <taxon>Teleostei</taxon>
        <taxon>Neoteleostei</taxon>
        <taxon>Acanthomorphata</taxon>
        <taxon>Ovalentaria</taxon>
        <taxon>Blenniimorphae</taxon>
        <taxon>Blenniiformes</taxon>
        <taxon>Blennioidei</taxon>
        <taxon>Blenniidae</taxon>
        <taxon>Salariinae</taxon>
        <taxon>Salarias</taxon>
    </lineage>
</organism>
<feature type="region of interest" description="Disordered" evidence="7">
    <location>
        <begin position="1"/>
        <end position="113"/>
    </location>
</feature>
<feature type="compositionally biased region" description="Polar residues" evidence="7">
    <location>
        <begin position="41"/>
        <end position="53"/>
    </location>
</feature>
<dbReference type="Proteomes" id="UP000472267">
    <property type="component" value="Chromosome 8"/>
</dbReference>
<dbReference type="GO" id="GO:0031573">
    <property type="term" value="P:mitotic intra-S DNA damage checkpoint signaling"/>
    <property type="evidence" value="ECO:0007669"/>
    <property type="project" value="TreeGrafter"/>
</dbReference>
<dbReference type="GO" id="GO:0003677">
    <property type="term" value="F:DNA binding"/>
    <property type="evidence" value="ECO:0007669"/>
    <property type="project" value="InterPro"/>
</dbReference>
<dbReference type="SMART" id="SM00891">
    <property type="entry name" value="ERCC4"/>
    <property type="match status" value="1"/>
</dbReference>
<dbReference type="InterPro" id="IPR006166">
    <property type="entry name" value="ERCC4_domain"/>
</dbReference>
<keyword evidence="4" id="KW-0233">DNA recombination</keyword>
<evidence type="ECO:0000256" key="1">
    <source>
        <dbReference type="ARBA" id="ARBA00004123"/>
    </source>
</evidence>
<dbReference type="Gene3D" id="4.10.800.30">
    <property type="entry name" value="ERCC4, Mus81-Eme1 complex, nuclease domain, subdomain 2"/>
    <property type="match status" value="1"/>
</dbReference>
<evidence type="ECO:0000256" key="4">
    <source>
        <dbReference type="ARBA" id="ARBA00023172"/>
    </source>
</evidence>
<dbReference type="AlphaFoldDB" id="A0A672FDD6"/>
<dbReference type="GO" id="GO:0048476">
    <property type="term" value="C:Holliday junction resolvase complex"/>
    <property type="evidence" value="ECO:0007669"/>
    <property type="project" value="InterPro"/>
</dbReference>
<dbReference type="Pfam" id="PF21292">
    <property type="entry name" value="EME1-MUS81_C"/>
    <property type="match status" value="1"/>
</dbReference>
<dbReference type="GO" id="GO:0005634">
    <property type="term" value="C:nucleus"/>
    <property type="evidence" value="ECO:0007669"/>
    <property type="project" value="UniProtKB-SubCell"/>
</dbReference>
<dbReference type="GO" id="GO:0031297">
    <property type="term" value="P:replication fork processing"/>
    <property type="evidence" value="ECO:0007669"/>
    <property type="project" value="TreeGrafter"/>
</dbReference>
<dbReference type="Ensembl" id="ENSSFAT00005005158.1">
    <property type="protein sequence ID" value="ENSSFAP00005004861.1"/>
    <property type="gene ID" value="ENSSFAG00005003154.1"/>
</dbReference>
<feature type="domain" description="ERCC4" evidence="8">
    <location>
        <begin position="133"/>
        <end position="381"/>
    </location>
</feature>
<evidence type="ECO:0000256" key="5">
    <source>
        <dbReference type="ARBA" id="ARBA00023204"/>
    </source>
</evidence>
<evidence type="ECO:0000256" key="3">
    <source>
        <dbReference type="ARBA" id="ARBA00022763"/>
    </source>
</evidence>
<reference evidence="9" key="3">
    <citation type="submission" date="2025-09" db="UniProtKB">
        <authorList>
            <consortium name="Ensembl"/>
        </authorList>
    </citation>
    <scope>IDENTIFICATION</scope>
</reference>
<reference evidence="9" key="2">
    <citation type="submission" date="2025-08" db="UniProtKB">
        <authorList>
            <consortium name="Ensembl"/>
        </authorList>
    </citation>
    <scope>IDENTIFICATION</scope>
</reference>
<dbReference type="InterPro" id="IPR033310">
    <property type="entry name" value="Mms4/EME1/EME2"/>
</dbReference>
<dbReference type="InterPro" id="IPR043087">
    <property type="entry name" value="Eme1_nucdom_sub2"/>
</dbReference>
<dbReference type="OMA" id="VWAAGEQ"/>
<dbReference type="GO" id="GO:0008821">
    <property type="term" value="F:crossover junction DNA endonuclease activity"/>
    <property type="evidence" value="ECO:0007669"/>
    <property type="project" value="TreeGrafter"/>
</dbReference>
<keyword evidence="3" id="KW-0227">DNA damage</keyword>
<evidence type="ECO:0000313" key="10">
    <source>
        <dbReference type="Proteomes" id="UP000472267"/>
    </source>
</evidence>
<dbReference type="InterPro" id="IPR043086">
    <property type="entry name" value="EME1_nucdom_sub1"/>
</dbReference>